<dbReference type="CDD" id="cd06558">
    <property type="entry name" value="crotonase-like"/>
    <property type="match status" value="1"/>
</dbReference>
<dbReference type="EMBL" id="JACHJV010000002">
    <property type="protein sequence ID" value="MBB4927767.1"/>
    <property type="molecule type" value="Genomic_DNA"/>
</dbReference>
<dbReference type="RefSeq" id="WP_184944429.1">
    <property type="nucleotide sequence ID" value="NZ_JACHJV010000002.1"/>
</dbReference>
<dbReference type="NCBIfam" id="NF042431">
    <property type="entry name" value="EnCoAhydt_DpgB"/>
    <property type="match status" value="1"/>
</dbReference>
<dbReference type="PANTHER" id="PTHR43459:SF1">
    <property type="entry name" value="EG:BACN32G11.4 PROTEIN"/>
    <property type="match status" value="1"/>
</dbReference>
<dbReference type="InterPro" id="IPR053545">
    <property type="entry name" value="Enoyl-CoA_hydratase-like"/>
</dbReference>
<evidence type="ECO:0000313" key="2">
    <source>
        <dbReference type="Proteomes" id="UP000540506"/>
    </source>
</evidence>
<evidence type="ECO:0000313" key="1">
    <source>
        <dbReference type="EMBL" id="MBB4927767.1"/>
    </source>
</evidence>
<reference evidence="1 2" key="1">
    <citation type="submission" date="2020-08" db="EMBL/GenBank/DDBJ databases">
        <title>Sequencing the genomes of 1000 actinobacteria strains.</title>
        <authorList>
            <person name="Klenk H.-P."/>
        </authorList>
    </citation>
    <scope>NUCLEOTIDE SEQUENCE [LARGE SCALE GENOMIC DNA]</scope>
    <source>
        <strain evidence="1 2">DSM 41654</strain>
    </source>
</reference>
<dbReference type="Gene3D" id="3.90.226.10">
    <property type="entry name" value="2-enoyl-CoA Hydratase, Chain A, domain 1"/>
    <property type="match status" value="1"/>
</dbReference>
<keyword evidence="1" id="KW-0413">Isomerase</keyword>
<accession>A0A7W7R966</accession>
<protein>
    <submittedName>
        <fullName evidence="1">Isomerase DpgB</fullName>
    </submittedName>
</protein>
<keyword evidence="2" id="KW-1185">Reference proteome</keyword>
<dbReference type="SUPFAM" id="SSF52096">
    <property type="entry name" value="ClpP/crotonase"/>
    <property type="match status" value="1"/>
</dbReference>
<proteinExistence type="predicted"/>
<name>A0A7W7R966_KITKI</name>
<dbReference type="Pfam" id="PF00378">
    <property type="entry name" value="ECH_1"/>
    <property type="match status" value="1"/>
</dbReference>
<gene>
    <name evidence="1" type="ORF">FHR34_006862</name>
</gene>
<dbReference type="Proteomes" id="UP000540506">
    <property type="component" value="Unassembled WGS sequence"/>
</dbReference>
<dbReference type="AlphaFoldDB" id="A0A7W7R966"/>
<sequence>MNHLATNHAPEPLVIDGARPLSAEAVQSLNELCAQAEDALLGTPVVLRVSGAPAAAAVPTLPTAPLALVNKWERALRRLERLDVPTVALATGDCGGTALEALLATDYRIADPATRLLPGDADGVWPGMALYRLTNQAGLAATRRSVLFGTAIPAEHALTLHLLDQLADDPSAALATIADTLTATAGAGLAIRRQLMHDAATTSFEEALGRHLAACDRVLRQATAEVAS</sequence>
<organism evidence="1 2">
    <name type="scientific">Kitasatospora kifunensis</name>
    <name type="common">Streptomyces kifunensis</name>
    <dbReference type="NCBI Taxonomy" id="58351"/>
    <lineage>
        <taxon>Bacteria</taxon>
        <taxon>Bacillati</taxon>
        <taxon>Actinomycetota</taxon>
        <taxon>Actinomycetes</taxon>
        <taxon>Kitasatosporales</taxon>
        <taxon>Streptomycetaceae</taxon>
        <taxon>Kitasatospora</taxon>
    </lineage>
</organism>
<dbReference type="PANTHER" id="PTHR43459">
    <property type="entry name" value="ENOYL-COA HYDRATASE"/>
    <property type="match status" value="1"/>
</dbReference>
<dbReference type="InterPro" id="IPR029045">
    <property type="entry name" value="ClpP/crotonase-like_dom_sf"/>
</dbReference>
<dbReference type="GO" id="GO:0016853">
    <property type="term" value="F:isomerase activity"/>
    <property type="evidence" value="ECO:0007669"/>
    <property type="project" value="UniProtKB-KW"/>
</dbReference>
<dbReference type="InterPro" id="IPR001753">
    <property type="entry name" value="Enoyl-CoA_hydra/iso"/>
</dbReference>
<comment type="caution">
    <text evidence="1">The sequence shown here is derived from an EMBL/GenBank/DDBJ whole genome shotgun (WGS) entry which is preliminary data.</text>
</comment>